<name>A0A1G5MMC0_AFIMA</name>
<keyword evidence="2" id="KW-1185">Reference proteome</keyword>
<dbReference type="AlphaFoldDB" id="A0A1G5MMC0"/>
<organism evidence="1 2">
    <name type="scientific">Afifella marina DSM 2698</name>
    <dbReference type="NCBI Taxonomy" id="1120955"/>
    <lineage>
        <taxon>Bacteria</taxon>
        <taxon>Pseudomonadati</taxon>
        <taxon>Pseudomonadota</taxon>
        <taxon>Alphaproteobacteria</taxon>
        <taxon>Hyphomicrobiales</taxon>
        <taxon>Afifellaceae</taxon>
        <taxon>Afifella</taxon>
    </lineage>
</organism>
<gene>
    <name evidence="1" type="ORF">SAMN03080610_00827</name>
</gene>
<accession>A0A1G5MMC0</accession>
<sequence length="187" mass="21138">MLLVWFVYLQLLLVAYRRRWRSTVLINRGGSLGTEARCLISNMSSEAIYLTSLIAFVTTDDGTYRQELTDLRDLGDGLDSDPRSRMKQGPLKPGEYLDIGTFHDLILTIGDNEGLGSDEKWVASVRSLELTAVIVYGADDLLAGARRTFEIRHTDDDIQICPTTSGSQQIRSRRERRKIEQLLQDSL</sequence>
<protein>
    <submittedName>
        <fullName evidence="1">Uncharacterized protein</fullName>
    </submittedName>
</protein>
<proteinExistence type="predicted"/>
<reference evidence="1 2" key="1">
    <citation type="submission" date="2016-10" db="EMBL/GenBank/DDBJ databases">
        <authorList>
            <person name="de Groot N.N."/>
        </authorList>
    </citation>
    <scope>NUCLEOTIDE SEQUENCE [LARGE SCALE GENOMIC DNA]</scope>
    <source>
        <strain evidence="1 2">DSM 2698</strain>
    </source>
</reference>
<evidence type="ECO:0000313" key="1">
    <source>
        <dbReference type="EMBL" id="SCZ25708.1"/>
    </source>
</evidence>
<evidence type="ECO:0000313" key="2">
    <source>
        <dbReference type="Proteomes" id="UP000199347"/>
    </source>
</evidence>
<dbReference type="Proteomes" id="UP000199347">
    <property type="component" value="Unassembled WGS sequence"/>
</dbReference>
<dbReference type="STRING" id="1120955.SAMN03080610_00827"/>
<dbReference type="EMBL" id="FMVW01000001">
    <property type="protein sequence ID" value="SCZ25708.1"/>
    <property type="molecule type" value="Genomic_DNA"/>
</dbReference>